<comment type="caution">
    <text evidence="9">The sequence shown here is derived from an EMBL/GenBank/DDBJ whole genome shotgun (WGS) entry which is preliminary data.</text>
</comment>
<dbReference type="InterPro" id="IPR050196">
    <property type="entry name" value="Cytochrome_P450_Monoox"/>
</dbReference>
<dbReference type="EMBL" id="BBWV01000001">
    <property type="protein sequence ID" value="GAO41447.1"/>
    <property type="molecule type" value="Genomic_DNA"/>
</dbReference>
<keyword evidence="5 7" id="KW-0408">Iron</keyword>
<dbReference type="GO" id="GO:0020037">
    <property type="term" value="F:heme binding"/>
    <property type="evidence" value="ECO:0007669"/>
    <property type="project" value="InterPro"/>
</dbReference>
<dbReference type="SUPFAM" id="SSF48264">
    <property type="entry name" value="Cytochrome P450"/>
    <property type="match status" value="1"/>
</dbReference>
<dbReference type="AlphaFoldDB" id="A0A0E9MUN3"/>
<dbReference type="PANTHER" id="PTHR24291">
    <property type="entry name" value="CYTOCHROME P450 FAMILY 4"/>
    <property type="match status" value="1"/>
</dbReference>
<organism evidence="9 10">
    <name type="scientific">Flavihumibacter petaseus NBRC 106054</name>
    <dbReference type="NCBI Taxonomy" id="1220578"/>
    <lineage>
        <taxon>Bacteria</taxon>
        <taxon>Pseudomonadati</taxon>
        <taxon>Bacteroidota</taxon>
        <taxon>Chitinophagia</taxon>
        <taxon>Chitinophagales</taxon>
        <taxon>Chitinophagaceae</taxon>
        <taxon>Flavihumibacter</taxon>
    </lineage>
</organism>
<dbReference type="STRING" id="1220578.FPE01S_01_04590"/>
<feature type="binding site" description="axial binding residue" evidence="7">
    <location>
        <position position="396"/>
    </location>
    <ligand>
        <name>heme</name>
        <dbReference type="ChEBI" id="CHEBI:30413"/>
    </ligand>
    <ligandPart>
        <name>Fe</name>
        <dbReference type="ChEBI" id="CHEBI:18248"/>
    </ligandPart>
</feature>
<dbReference type="PROSITE" id="PS00086">
    <property type="entry name" value="CYTOCHROME_P450"/>
    <property type="match status" value="1"/>
</dbReference>
<proteinExistence type="inferred from homology"/>
<evidence type="ECO:0000256" key="3">
    <source>
        <dbReference type="ARBA" id="ARBA00022723"/>
    </source>
</evidence>
<dbReference type="GO" id="GO:0005506">
    <property type="term" value="F:iron ion binding"/>
    <property type="evidence" value="ECO:0007669"/>
    <property type="project" value="InterPro"/>
</dbReference>
<dbReference type="Pfam" id="PF00067">
    <property type="entry name" value="p450"/>
    <property type="match status" value="1"/>
</dbReference>
<dbReference type="InterPro" id="IPR002401">
    <property type="entry name" value="Cyt_P450_E_grp-I"/>
</dbReference>
<sequence length="455" mass="51086">MSTVLTSRLPPGPKPRYPLAHLFAFRKDSIGFLKNLAEQYGDIAHFTIGPLRIVLLNHPDYIREVLTTQQSAFIKGRPLQMVRSLLGEGLLTSEGEVHKKQSRLIQPAFHRNMLDGYAPGIVRNIQHTLADWRDGQLVEMKEAMTEMSIAIAGSALFGVDVHQSVPEINRALETATGLFGRIPLPFAEHLLKLPLPGTRRFLSAKARLDHILRKMIAEREKGNNDNGDLVSLLLRASRETGDEGMSRQQVRDEAITLFLTAFDTTSTALTWTWYLLSQHAGAEAALHRELDTVLQGRLPVAADLPNLKYTRMVFGESLRLYPPSYLVPRQAAQWVTIGGYSFPAGTIVLISPYLIHHDARFRANPETFDPVAWGQHAQGQRAKYEYFPFSRGPRSCIGEPFAWMQGVLVLATIASQWRLRMMPGHPVALQPLINLRPRYGMKMILEKRQPSHVGG</sequence>
<reference evidence="9 10" key="1">
    <citation type="submission" date="2015-04" db="EMBL/GenBank/DDBJ databases">
        <title>Whole genome shotgun sequence of Flavihumibacter petaseus NBRC 106054.</title>
        <authorList>
            <person name="Miyazawa S."/>
            <person name="Hosoyama A."/>
            <person name="Hashimoto M."/>
            <person name="Noguchi M."/>
            <person name="Tsuchikane K."/>
            <person name="Ohji S."/>
            <person name="Yamazoe A."/>
            <person name="Ichikawa N."/>
            <person name="Kimura A."/>
            <person name="Fujita N."/>
        </authorList>
    </citation>
    <scope>NUCLEOTIDE SEQUENCE [LARGE SCALE GENOMIC DNA]</scope>
    <source>
        <strain evidence="9 10">NBRC 106054</strain>
    </source>
</reference>
<dbReference type="Proteomes" id="UP000033121">
    <property type="component" value="Unassembled WGS sequence"/>
</dbReference>
<name>A0A0E9MUN3_9BACT</name>
<dbReference type="GO" id="GO:0016705">
    <property type="term" value="F:oxidoreductase activity, acting on paired donors, with incorporation or reduction of molecular oxygen"/>
    <property type="evidence" value="ECO:0007669"/>
    <property type="project" value="InterPro"/>
</dbReference>
<dbReference type="InterPro" id="IPR017972">
    <property type="entry name" value="Cyt_P450_CS"/>
</dbReference>
<dbReference type="PANTHER" id="PTHR24291:SF50">
    <property type="entry name" value="BIFUNCTIONAL ALBAFLAVENONE MONOOXYGENASE_TERPENE SYNTHASE"/>
    <property type="match status" value="1"/>
</dbReference>
<keyword evidence="2 7" id="KW-0349">Heme</keyword>
<evidence type="ECO:0000313" key="9">
    <source>
        <dbReference type="EMBL" id="GAO41447.1"/>
    </source>
</evidence>
<dbReference type="CDD" id="cd20620">
    <property type="entry name" value="CYP132-like"/>
    <property type="match status" value="1"/>
</dbReference>
<evidence type="ECO:0000256" key="8">
    <source>
        <dbReference type="RuleBase" id="RU000461"/>
    </source>
</evidence>
<protein>
    <submittedName>
        <fullName evidence="9">Putative cytochrome P450</fullName>
    </submittedName>
</protein>
<keyword evidence="3 7" id="KW-0479">Metal-binding</keyword>
<gene>
    <name evidence="9" type="ORF">FPE01S_01_04590</name>
</gene>
<evidence type="ECO:0000256" key="7">
    <source>
        <dbReference type="PIRSR" id="PIRSR602401-1"/>
    </source>
</evidence>
<dbReference type="InterPro" id="IPR036396">
    <property type="entry name" value="Cyt_P450_sf"/>
</dbReference>
<dbReference type="InterPro" id="IPR001128">
    <property type="entry name" value="Cyt_P450"/>
</dbReference>
<evidence type="ECO:0000256" key="5">
    <source>
        <dbReference type="ARBA" id="ARBA00023004"/>
    </source>
</evidence>
<dbReference type="GO" id="GO:0004497">
    <property type="term" value="F:monooxygenase activity"/>
    <property type="evidence" value="ECO:0007669"/>
    <property type="project" value="UniProtKB-KW"/>
</dbReference>
<dbReference type="RefSeq" id="WP_046367309.1">
    <property type="nucleotide sequence ID" value="NZ_BBWV01000001.1"/>
</dbReference>
<evidence type="ECO:0000313" key="10">
    <source>
        <dbReference type="Proteomes" id="UP000033121"/>
    </source>
</evidence>
<keyword evidence="6 8" id="KW-0503">Monooxygenase</keyword>
<keyword evidence="4 8" id="KW-0560">Oxidoreductase</keyword>
<accession>A0A0E9MUN3</accession>
<dbReference type="OrthoDB" id="9764248at2"/>
<evidence type="ECO:0000256" key="4">
    <source>
        <dbReference type="ARBA" id="ARBA00023002"/>
    </source>
</evidence>
<dbReference type="PRINTS" id="PR00463">
    <property type="entry name" value="EP450I"/>
</dbReference>
<keyword evidence="10" id="KW-1185">Reference proteome</keyword>
<dbReference type="PRINTS" id="PR00385">
    <property type="entry name" value="P450"/>
</dbReference>
<evidence type="ECO:0000256" key="6">
    <source>
        <dbReference type="ARBA" id="ARBA00023033"/>
    </source>
</evidence>
<dbReference type="Gene3D" id="1.10.630.10">
    <property type="entry name" value="Cytochrome P450"/>
    <property type="match status" value="1"/>
</dbReference>
<evidence type="ECO:0000256" key="1">
    <source>
        <dbReference type="ARBA" id="ARBA00010617"/>
    </source>
</evidence>
<comment type="cofactor">
    <cofactor evidence="7">
        <name>heme</name>
        <dbReference type="ChEBI" id="CHEBI:30413"/>
    </cofactor>
</comment>
<comment type="similarity">
    <text evidence="1 8">Belongs to the cytochrome P450 family.</text>
</comment>
<evidence type="ECO:0000256" key="2">
    <source>
        <dbReference type="ARBA" id="ARBA00022617"/>
    </source>
</evidence>